<comment type="caution">
    <text evidence="2">The sequence shown here is derived from an EMBL/GenBank/DDBJ whole genome shotgun (WGS) entry which is preliminary data.</text>
</comment>
<sequence length="97" mass="11119">MKFSTARWIAAILGISATVAITTYFMLDAKDRMIPFLALIIKPFMMMTLFPLVILLLAMLIAEQKKEEQVSGQVFKRSIVIVTALFCFKLFTRYFSN</sequence>
<evidence type="ECO:0000313" key="3">
    <source>
        <dbReference type="Proteomes" id="UP001596109"/>
    </source>
</evidence>
<feature type="transmembrane region" description="Helical" evidence="1">
    <location>
        <begin position="74"/>
        <end position="92"/>
    </location>
</feature>
<organism evidence="2 3">
    <name type="scientific">Sporosarcina soli</name>
    <dbReference type="NCBI Taxonomy" id="334736"/>
    <lineage>
        <taxon>Bacteria</taxon>
        <taxon>Bacillati</taxon>
        <taxon>Bacillota</taxon>
        <taxon>Bacilli</taxon>
        <taxon>Bacillales</taxon>
        <taxon>Caryophanaceae</taxon>
        <taxon>Sporosarcina</taxon>
    </lineage>
</organism>
<name>A0ABW0TI35_9BACL</name>
<reference evidence="3" key="1">
    <citation type="journal article" date="2019" name="Int. J. Syst. Evol. Microbiol.">
        <title>The Global Catalogue of Microorganisms (GCM) 10K type strain sequencing project: providing services to taxonomists for standard genome sequencing and annotation.</title>
        <authorList>
            <consortium name="The Broad Institute Genomics Platform"/>
            <consortium name="The Broad Institute Genome Sequencing Center for Infectious Disease"/>
            <person name="Wu L."/>
            <person name="Ma J."/>
        </authorList>
    </citation>
    <scope>NUCLEOTIDE SEQUENCE [LARGE SCALE GENOMIC DNA]</scope>
    <source>
        <strain evidence="3">CGMCC 4.1434</strain>
    </source>
</reference>
<keyword evidence="1" id="KW-1133">Transmembrane helix</keyword>
<gene>
    <name evidence="2" type="ORF">ACFPRA_09260</name>
</gene>
<evidence type="ECO:0000256" key="1">
    <source>
        <dbReference type="SAM" id="Phobius"/>
    </source>
</evidence>
<dbReference type="RefSeq" id="WP_381433142.1">
    <property type="nucleotide sequence ID" value="NZ_JBHSNO010000005.1"/>
</dbReference>
<keyword evidence="3" id="KW-1185">Reference proteome</keyword>
<keyword evidence="1" id="KW-0472">Membrane</keyword>
<keyword evidence="1" id="KW-0812">Transmembrane</keyword>
<accession>A0ABW0TI35</accession>
<evidence type="ECO:0000313" key="2">
    <source>
        <dbReference type="EMBL" id="MFC5589075.1"/>
    </source>
</evidence>
<dbReference type="Proteomes" id="UP001596109">
    <property type="component" value="Unassembled WGS sequence"/>
</dbReference>
<dbReference type="EMBL" id="JBHSNO010000005">
    <property type="protein sequence ID" value="MFC5589075.1"/>
    <property type="molecule type" value="Genomic_DNA"/>
</dbReference>
<protein>
    <submittedName>
        <fullName evidence="2">Uncharacterized protein</fullName>
    </submittedName>
</protein>
<feature type="transmembrane region" description="Helical" evidence="1">
    <location>
        <begin position="6"/>
        <end position="27"/>
    </location>
</feature>
<feature type="transmembrane region" description="Helical" evidence="1">
    <location>
        <begin position="39"/>
        <end position="62"/>
    </location>
</feature>
<proteinExistence type="predicted"/>